<sequence>MATIIDALVVTLGLDSSGFKKGEKEAADAQKRFVRESEASAKQIAAQAKIMSEGFRRVRNELLGLFAVAIGANGLKDFISNAVKGQAELGYLSKNLDMSARELDAWGKTVKTVGGSAEGFQSSLQNIASGIEAFKLGEDSPVVGMFRAIGVNVADSAGKMRPFKDVLLDVADALQRYDAQDQIRIAQSLGIDQGTLNILRQGRQAVQDLYGEMYKSSGVTEESVKRAQEAQRVWGEFTAQANGVGQAIFEAMGPALVELTKNLRDFGGWVNEHRTEIQKFFTDLVEGGKDLVQMLRDLDQDTGGATTKILALGAAFAVASKGLGMFLGMGGSALAMASRLGAIGVAGYAGYQAGTYLNDNFISGTAVGDFIGEWLNRGAAALGVESAQDSVNAMDAANGKVNGGRPMADYVANYFQSKGWSREQAVGIASNLSVESGFNPSAVGDGGKAYGVAQWHPDRQRQFHAFAGKDIRASTLDEQLAFIHYELTQGQEKSAGDALRKARSAYEAGGIVSRQYERPARADAEASRRGMLAQSIYGNTAGDQFQMTAEERLALQRDQMGVRPGEMRIGAGANLSPSQVSTTNNDVNIGQITVQTQATDAPGIARDMSEAIRQNQLINSSATGMN</sequence>
<dbReference type="RefSeq" id="WP_064583950.1">
    <property type="nucleotide sequence ID" value="NZ_CP015878.1"/>
</dbReference>
<dbReference type="AlphaFoldDB" id="A0A1A9KGN3"/>
<gene>
    <name evidence="2" type="ORF">A9C11_23005</name>
</gene>
<dbReference type="EMBL" id="CP015878">
    <property type="protein sequence ID" value="ANI16659.1"/>
    <property type="molecule type" value="Genomic_DNA"/>
</dbReference>
<dbReference type="Gene3D" id="1.10.530.10">
    <property type="match status" value="1"/>
</dbReference>
<evidence type="ECO:0000313" key="2">
    <source>
        <dbReference type="EMBL" id="ANI16659.1"/>
    </source>
</evidence>
<dbReference type="InterPro" id="IPR041219">
    <property type="entry name" value="Phage_lysozyme2"/>
</dbReference>
<proteinExistence type="predicted"/>
<feature type="domain" description="Phage tail lysozyme" evidence="1">
    <location>
        <begin position="408"/>
        <end position="537"/>
    </location>
</feature>
<accession>A0A1A9KGN3</accession>
<protein>
    <recommendedName>
        <fullName evidence="1">Phage tail lysozyme domain-containing protein</fullName>
    </recommendedName>
</protein>
<evidence type="ECO:0000259" key="1">
    <source>
        <dbReference type="Pfam" id="PF18013"/>
    </source>
</evidence>
<evidence type="ECO:0000313" key="3">
    <source>
        <dbReference type="Proteomes" id="UP000077748"/>
    </source>
</evidence>
<reference evidence="2 3" key="1">
    <citation type="submission" date="2016-05" db="EMBL/GenBank/DDBJ databases">
        <title>Genome Sequence of Pseudomonas citronellolis Strain SJTE-3, an Estrogens and Persistent Organic Pollutants degradation strain.</title>
        <authorList>
            <person name="Liang R."/>
        </authorList>
    </citation>
    <scope>NUCLEOTIDE SEQUENCE [LARGE SCALE GENOMIC DNA]</scope>
    <source>
        <strain evidence="2 3">SJTE-3</strain>
    </source>
</reference>
<name>A0A1A9KGN3_9PSED</name>
<organism evidence="2 3">
    <name type="scientific">Pseudomonas citronellolis</name>
    <dbReference type="NCBI Taxonomy" id="53408"/>
    <lineage>
        <taxon>Bacteria</taxon>
        <taxon>Pseudomonadati</taxon>
        <taxon>Pseudomonadota</taxon>
        <taxon>Gammaproteobacteria</taxon>
        <taxon>Pseudomonadales</taxon>
        <taxon>Pseudomonadaceae</taxon>
        <taxon>Pseudomonas</taxon>
    </lineage>
</organism>
<dbReference type="Proteomes" id="UP000077748">
    <property type="component" value="Chromosome"/>
</dbReference>
<dbReference type="Pfam" id="PF18013">
    <property type="entry name" value="Phage_lysozyme2"/>
    <property type="match status" value="1"/>
</dbReference>